<keyword evidence="2" id="KW-1185">Reference proteome</keyword>
<dbReference type="EMBL" id="JAMYWD010000007">
    <property type="protein sequence ID" value="KAJ4965550.1"/>
    <property type="molecule type" value="Genomic_DNA"/>
</dbReference>
<evidence type="ECO:0000313" key="2">
    <source>
        <dbReference type="Proteomes" id="UP001141806"/>
    </source>
</evidence>
<accession>A0A9Q0QMY5</accession>
<dbReference type="AlphaFoldDB" id="A0A9Q0QMY5"/>
<proteinExistence type="predicted"/>
<sequence>MWVRGWTERPFSGAPVMRRWKTLVTSAASWSRKTLSFWWLKPARGNPKKPTMPRLLQWRRWWPNAQAFAMSCRRLRIRLRGPRELHKEEVIAEYHSSKQYTQALKDAASGYFKKGALYLQSCLEEQVVVADYSVYMSFADEIENLGGSSTEE</sequence>
<evidence type="ECO:0000313" key="1">
    <source>
        <dbReference type="EMBL" id="KAJ4965550.1"/>
    </source>
</evidence>
<comment type="caution">
    <text evidence="1">The sequence shown here is derived from an EMBL/GenBank/DDBJ whole genome shotgun (WGS) entry which is preliminary data.</text>
</comment>
<name>A0A9Q0QMY5_9MAGN</name>
<protein>
    <submittedName>
        <fullName evidence="1">Uncharacterized protein</fullName>
    </submittedName>
</protein>
<dbReference type="Proteomes" id="UP001141806">
    <property type="component" value="Unassembled WGS sequence"/>
</dbReference>
<organism evidence="1 2">
    <name type="scientific">Protea cynaroides</name>
    <dbReference type="NCBI Taxonomy" id="273540"/>
    <lineage>
        <taxon>Eukaryota</taxon>
        <taxon>Viridiplantae</taxon>
        <taxon>Streptophyta</taxon>
        <taxon>Embryophyta</taxon>
        <taxon>Tracheophyta</taxon>
        <taxon>Spermatophyta</taxon>
        <taxon>Magnoliopsida</taxon>
        <taxon>Proteales</taxon>
        <taxon>Proteaceae</taxon>
        <taxon>Protea</taxon>
    </lineage>
</organism>
<reference evidence="1" key="1">
    <citation type="journal article" date="2023" name="Plant J.">
        <title>The genome of the king protea, Protea cynaroides.</title>
        <authorList>
            <person name="Chang J."/>
            <person name="Duong T.A."/>
            <person name="Schoeman C."/>
            <person name="Ma X."/>
            <person name="Roodt D."/>
            <person name="Barker N."/>
            <person name="Li Z."/>
            <person name="Van de Peer Y."/>
            <person name="Mizrachi E."/>
        </authorList>
    </citation>
    <scope>NUCLEOTIDE SEQUENCE</scope>
    <source>
        <tissue evidence="1">Young leaves</tissue>
    </source>
</reference>
<gene>
    <name evidence="1" type="ORF">NE237_017399</name>
</gene>